<sequence>MDPKPQKTLIVGLSGPSSSGKTTLARLLRTVFTPPPSADGTPAATTPTIRPFILHEDDFYKPDDQLSARQNGGIPMPQIIYIITTTSSGHPVQDWDTLDALDIPQLQTTLAYIRAHGNLPAGLKSKEDLNNDNDSASAVVDPHTVHSLRNELFSQRLTHNAQLASSSSCPPLALALIDGFLLYAPPPHDNAAHPLRAVHDAIDVPLFLPATYTRLKQRREGRTGYVTVGPAPTPTPTLQSEKKECDDGGERLGGAGEKRDANADAYIPPETSFWTDPPGYVDEIVWPRYITDHAWLLVPPESRGGEMDVEELKRVVGEGGNVREDAGVIVAPGMGEASMEELLRWAVGEVLKAVEDMLR</sequence>
<protein>
    <submittedName>
        <fullName evidence="2">Ribosylnicotinamide kinase</fullName>
    </submittedName>
</protein>
<proteinExistence type="predicted"/>
<dbReference type="InterPro" id="IPR027417">
    <property type="entry name" value="P-loop_NTPase"/>
</dbReference>
<dbReference type="Proteomes" id="UP001219355">
    <property type="component" value="Chromosome 4"/>
</dbReference>
<reference evidence="2" key="1">
    <citation type="submission" date="2023-03" db="EMBL/GenBank/DDBJ databases">
        <title>Emydomyces testavorans Genome Sequence.</title>
        <authorList>
            <person name="Hoyer L."/>
        </authorList>
    </citation>
    <scope>NUCLEOTIDE SEQUENCE</scope>
    <source>
        <strain evidence="2">16-2883</strain>
    </source>
</reference>
<keyword evidence="3" id="KW-1185">Reference proteome</keyword>
<feature type="compositionally biased region" description="Basic and acidic residues" evidence="1">
    <location>
        <begin position="240"/>
        <end position="257"/>
    </location>
</feature>
<evidence type="ECO:0000313" key="3">
    <source>
        <dbReference type="Proteomes" id="UP001219355"/>
    </source>
</evidence>
<dbReference type="Gene3D" id="3.40.50.300">
    <property type="entry name" value="P-loop containing nucleotide triphosphate hydrolases"/>
    <property type="match status" value="1"/>
</dbReference>
<organism evidence="2 3">
    <name type="scientific">Emydomyces testavorans</name>
    <dbReference type="NCBI Taxonomy" id="2070801"/>
    <lineage>
        <taxon>Eukaryota</taxon>
        <taxon>Fungi</taxon>
        <taxon>Dikarya</taxon>
        <taxon>Ascomycota</taxon>
        <taxon>Pezizomycotina</taxon>
        <taxon>Eurotiomycetes</taxon>
        <taxon>Eurotiomycetidae</taxon>
        <taxon>Onygenales</taxon>
        <taxon>Nannizziopsiaceae</taxon>
        <taxon>Emydomyces</taxon>
    </lineage>
</organism>
<gene>
    <name evidence="2" type="primary">NRK1</name>
    <name evidence="2" type="ORF">PRK78_006302</name>
</gene>
<accession>A0AAF0DM59</accession>
<dbReference type="CDD" id="cd02024">
    <property type="entry name" value="NRK1"/>
    <property type="match status" value="1"/>
</dbReference>
<evidence type="ECO:0000313" key="2">
    <source>
        <dbReference type="EMBL" id="WEW60814.1"/>
    </source>
</evidence>
<dbReference type="GO" id="GO:0016301">
    <property type="term" value="F:kinase activity"/>
    <property type="evidence" value="ECO:0007669"/>
    <property type="project" value="UniProtKB-KW"/>
</dbReference>
<feature type="region of interest" description="Disordered" evidence="1">
    <location>
        <begin position="224"/>
        <end position="257"/>
    </location>
</feature>
<dbReference type="EMBL" id="CP120630">
    <property type="protein sequence ID" value="WEW60814.1"/>
    <property type="molecule type" value="Genomic_DNA"/>
</dbReference>
<keyword evidence="2" id="KW-0418">Kinase</keyword>
<dbReference type="SUPFAM" id="SSF52540">
    <property type="entry name" value="P-loop containing nucleoside triphosphate hydrolases"/>
    <property type="match status" value="1"/>
</dbReference>
<evidence type="ECO:0000256" key="1">
    <source>
        <dbReference type="SAM" id="MobiDB-lite"/>
    </source>
</evidence>
<name>A0AAF0DM59_9EURO</name>
<dbReference type="AlphaFoldDB" id="A0AAF0DM59"/>
<keyword evidence="2" id="KW-0808">Transferase</keyword>